<dbReference type="InterPro" id="IPR009483">
    <property type="entry name" value="IpaD/BipD/SipD"/>
</dbReference>
<keyword evidence="7" id="KW-1185">Reference proteome</keyword>
<evidence type="ECO:0000256" key="4">
    <source>
        <dbReference type="ARBA" id="ARBA00023026"/>
    </source>
</evidence>
<evidence type="ECO:0000256" key="3">
    <source>
        <dbReference type="ARBA" id="ARBA00022525"/>
    </source>
</evidence>
<keyword evidence="5" id="KW-0175">Coiled coil</keyword>
<dbReference type="EMBL" id="JAAVJI010000001">
    <property type="protein sequence ID" value="NJO99551.1"/>
    <property type="molecule type" value="Genomic_DNA"/>
</dbReference>
<organism evidence="6 7">
    <name type="scientific">Pseudomonas quercus</name>
    <dbReference type="NCBI Taxonomy" id="2722792"/>
    <lineage>
        <taxon>Bacteria</taxon>
        <taxon>Pseudomonadati</taxon>
        <taxon>Pseudomonadota</taxon>
        <taxon>Gammaproteobacteria</taxon>
        <taxon>Pseudomonadales</taxon>
        <taxon>Pseudomonadaceae</taxon>
        <taxon>Pseudomonas</taxon>
    </lineage>
</organism>
<accession>A0ABX0Y9E6</accession>
<proteinExistence type="inferred from homology"/>
<dbReference type="RefSeq" id="WP_168080807.1">
    <property type="nucleotide sequence ID" value="NZ_JAAVJI010000001.1"/>
</dbReference>
<keyword evidence="4" id="KW-0843">Virulence</keyword>
<sequence>MNEIVQLHRPQQYNVAVPSAHSLPIQKGSHSLYQGEAQPSGSLLEGLDKLDSYLKEALPEVPRHGRLKPLDPALMAKRPDLVFEQNVGLNAVLISDQINFLQSTRVAQLMKKRLLEQAKQLVTSTLIPASKDSAAMVEASKLLTDIHAQRQAYLLTAVPPLALQTPGDGFFDGLQDLIALIGGSYLDIFEELVGKYTDFYEAFNDEIVAQLAHWFWTSGDNDIEFKAATFRNAVQNLINRYSKAPEGQLYPPDGVSATEQDARNWAAAMGLPESCVKQIDGKWVIMMDLTPLQDMIKSTQGWDDGVKINVARFEAWKTSFYGFEGAMKNYLQLATNKYSNANAYHDNFIKILSSQLSQFAEMLKGYANF</sequence>
<gene>
    <name evidence="6" type="ORF">HBH25_01540</name>
</gene>
<evidence type="ECO:0000313" key="6">
    <source>
        <dbReference type="EMBL" id="NJO99551.1"/>
    </source>
</evidence>
<comment type="similarity">
    <text evidence="2">Belongs to the invasin protein D family.</text>
</comment>
<name>A0ABX0Y9E6_9PSED</name>
<comment type="subcellular location">
    <subcellularLocation>
        <location evidence="1">Secreted</location>
    </subcellularLocation>
</comment>
<dbReference type="Gene3D" id="1.20.1710.10">
    <property type="entry name" value="IpaD-like"/>
    <property type="match status" value="1"/>
</dbReference>
<evidence type="ECO:0000256" key="1">
    <source>
        <dbReference type="ARBA" id="ARBA00004613"/>
    </source>
</evidence>
<evidence type="ECO:0000256" key="2">
    <source>
        <dbReference type="ARBA" id="ARBA00007741"/>
    </source>
</evidence>
<dbReference type="InterPro" id="IPR036708">
    <property type="entry name" value="BipD-like_sf"/>
</dbReference>
<reference evidence="6 7" key="1">
    <citation type="submission" date="2020-03" db="EMBL/GenBank/DDBJ databases">
        <authorList>
            <person name="Wang L."/>
            <person name="He N."/>
            <person name="Li Y."/>
            <person name="Fang Y."/>
            <person name="Zhang F."/>
        </authorList>
    </citation>
    <scope>NUCLEOTIDE SEQUENCE [LARGE SCALE GENOMIC DNA]</scope>
    <source>
        <strain evidence="7">hsmgli-8</strain>
    </source>
</reference>
<comment type="caution">
    <text evidence="6">The sequence shown here is derived from an EMBL/GenBank/DDBJ whole genome shotgun (WGS) entry which is preliminary data.</text>
</comment>
<dbReference type="Pfam" id="PF06511">
    <property type="entry name" value="T3SS_TC"/>
    <property type="match status" value="1"/>
</dbReference>
<protein>
    <submittedName>
        <fullName evidence="6">IpaD/SipD/SspD family type III secretion system needle tip protein</fullName>
    </submittedName>
</protein>
<keyword evidence="3" id="KW-0964">Secreted</keyword>
<evidence type="ECO:0000256" key="5">
    <source>
        <dbReference type="ARBA" id="ARBA00023054"/>
    </source>
</evidence>
<dbReference type="SUPFAM" id="SSF140693">
    <property type="entry name" value="IpaD-like"/>
    <property type="match status" value="1"/>
</dbReference>
<evidence type="ECO:0000313" key="7">
    <source>
        <dbReference type="Proteomes" id="UP000746535"/>
    </source>
</evidence>
<dbReference type="Proteomes" id="UP000746535">
    <property type="component" value="Unassembled WGS sequence"/>
</dbReference>